<evidence type="ECO:0000256" key="1">
    <source>
        <dbReference type="SAM" id="Phobius"/>
    </source>
</evidence>
<reference evidence="2 3" key="1">
    <citation type="submission" date="2023-10" db="EMBL/GenBank/DDBJ databases">
        <title>Chromosome-scale genome assembly provides insights into flower coloration mechanisms of Canna indica.</title>
        <authorList>
            <person name="Li C."/>
        </authorList>
    </citation>
    <scope>NUCLEOTIDE SEQUENCE [LARGE SCALE GENOMIC DNA]</scope>
    <source>
        <tissue evidence="2">Flower</tissue>
    </source>
</reference>
<protein>
    <submittedName>
        <fullName evidence="2">Uncharacterized protein</fullName>
    </submittedName>
</protein>
<keyword evidence="1" id="KW-0472">Membrane</keyword>
<feature type="transmembrane region" description="Helical" evidence="1">
    <location>
        <begin position="6"/>
        <end position="27"/>
    </location>
</feature>
<dbReference type="AlphaFoldDB" id="A0AAQ3L807"/>
<accession>A0AAQ3L807</accession>
<gene>
    <name evidence="2" type="ORF">Cni_G27549</name>
</gene>
<dbReference type="EMBL" id="CP136898">
    <property type="protein sequence ID" value="WOL18752.1"/>
    <property type="molecule type" value="Genomic_DNA"/>
</dbReference>
<evidence type="ECO:0000313" key="3">
    <source>
        <dbReference type="Proteomes" id="UP001327560"/>
    </source>
</evidence>
<name>A0AAQ3L807_9LILI</name>
<evidence type="ECO:0000313" key="2">
    <source>
        <dbReference type="EMBL" id="WOL18752.1"/>
    </source>
</evidence>
<sequence>MLIINLMPALTTFLIPSLILAFDLKLLHKFNLRRHLSAEVSIARIEGESTENGRLDPMHLPSHQEKEEDPHVLPLRVHRLFSVVSSPQHPQVPPPAAHQARS</sequence>
<keyword evidence="1" id="KW-0812">Transmembrane</keyword>
<keyword evidence="1" id="KW-1133">Transmembrane helix</keyword>
<organism evidence="2 3">
    <name type="scientific">Canna indica</name>
    <name type="common">Indian-shot</name>
    <dbReference type="NCBI Taxonomy" id="4628"/>
    <lineage>
        <taxon>Eukaryota</taxon>
        <taxon>Viridiplantae</taxon>
        <taxon>Streptophyta</taxon>
        <taxon>Embryophyta</taxon>
        <taxon>Tracheophyta</taxon>
        <taxon>Spermatophyta</taxon>
        <taxon>Magnoliopsida</taxon>
        <taxon>Liliopsida</taxon>
        <taxon>Zingiberales</taxon>
        <taxon>Cannaceae</taxon>
        <taxon>Canna</taxon>
    </lineage>
</organism>
<keyword evidence="3" id="KW-1185">Reference proteome</keyword>
<proteinExistence type="predicted"/>
<dbReference type="Proteomes" id="UP001327560">
    <property type="component" value="Chromosome 9"/>
</dbReference>